<name>A0A5D5AKL2_9EURY</name>
<dbReference type="InterPro" id="IPR004358">
    <property type="entry name" value="Sig_transdc_His_kin-like_C"/>
</dbReference>
<evidence type="ECO:0000313" key="10">
    <source>
        <dbReference type="EMBL" id="TYT62309.1"/>
    </source>
</evidence>
<evidence type="ECO:0000256" key="8">
    <source>
        <dbReference type="SAM" id="Phobius"/>
    </source>
</evidence>
<feature type="region of interest" description="Disordered" evidence="7">
    <location>
        <begin position="363"/>
        <end position="394"/>
    </location>
</feature>
<dbReference type="PANTHER" id="PTHR44936">
    <property type="entry name" value="SENSOR PROTEIN CREC"/>
    <property type="match status" value="1"/>
</dbReference>
<evidence type="ECO:0000256" key="5">
    <source>
        <dbReference type="ARBA" id="ARBA00022777"/>
    </source>
</evidence>
<evidence type="ECO:0000256" key="1">
    <source>
        <dbReference type="ARBA" id="ARBA00000085"/>
    </source>
</evidence>
<dbReference type="PRINTS" id="PR00344">
    <property type="entry name" value="BCTRLSENSOR"/>
</dbReference>
<dbReference type="Gene3D" id="3.30.565.10">
    <property type="entry name" value="Histidine kinase-like ATPase, C-terminal domain"/>
    <property type="match status" value="1"/>
</dbReference>
<comment type="caution">
    <text evidence="10">The sequence shown here is derived from an EMBL/GenBank/DDBJ whole genome shotgun (WGS) entry which is preliminary data.</text>
</comment>
<keyword evidence="8" id="KW-0812">Transmembrane</keyword>
<keyword evidence="8" id="KW-0472">Membrane</keyword>
<keyword evidence="5 10" id="KW-0418">Kinase</keyword>
<proteinExistence type="predicted"/>
<dbReference type="InterPro" id="IPR050980">
    <property type="entry name" value="2C_sensor_his_kinase"/>
</dbReference>
<dbReference type="CDD" id="cd00075">
    <property type="entry name" value="HATPase"/>
    <property type="match status" value="1"/>
</dbReference>
<dbReference type="SUPFAM" id="SSF55874">
    <property type="entry name" value="ATPase domain of HSP90 chaperone/DNA topoisomerase II/histidine kinase"/>
    <property type="match status" value="1"/>
</dbReference>
<dbReference type="InterPro" id="IPR036890">
    <property type="entry name" value="HATPase_C_sf"/>
</dbReference>
<dbReference type="InterPro" id="IPR005467">
    <property type="entry name" value="His_kinase_dom"/>
</dbReference>
<keyword evidence="3" id="KW-0808">Transferase</keyword>
<dbReference type="Pfam" id="PF02518">
    <property type="entry name" value="HATPase_c"/>
    <property type="match status" value="1"/>
</dbReference>
<feature type="transmembrane region" description="Helical" evidence="8">
    <location>
        <begin position="15"/>
        <end position="35"/>
    </location>
</feature>
<dbReference type="GO" id="GO:0004673">
    <property type="term" value="F:protein histidine kinase activity"/>
    <property type="evidence" value="ECO:0007669"/>
    <property type="project" value="UniProtKB-EC"/>
</dbReference>
<feature type="transmembrane region" description="Helical" evidence="8">
    <location>
        <begin position="79"/>
        <end position="101"/>
    </location>
</feature>
<dbReference type="EMBL" id="VTAW01000009">
    <property type="protein sequence ID" value="TYT62309.1"/>
    <property type="molecule type" value="Genomic_DNA"/>
</dbReference>
<comment type="catalytic activity">
    <reaction evidence="1">
        <text>ATP + protein L-histidine = ADP + protein N-phospho-L-histidine.</text>
        <dbReference type="EC" id="2.7.13.3"/>
    </reaction>
</comment>
<feature type="transmembrane region" description="Helical" evidence="8">
    <location>
        <begin position="107"/>
        <end position="129"/>
    </location>
</feature>
<dbReference type="AlphaFoldDB" id="A0A5D5AKL2"/>
<evidence type="ECO:0000313" key="11">
    <source>
        <dbReference type="Proteomes" id="UP000324104"/>
    </source>
</evidence>
<keyword evidence="6" id="KW-0067">ATP-binding</keyword>
<evidence type="ECO:0000256" key="7">
    <source>
        <dbReference type="SAM" id="MobiDB-lite"/>
    </source>
</evidence>
<gene>
    <name evidence="10" type="ORF">FYC77_08795</name>
</gene>
<protein>
    <recommendedName>
        <fullName evidence="2">histidine kinase</fullName>
        <ecNumber evidence="2">2.7.13.3</ecNumber>
    </recommendedName>
</protein>
<dbReference type="PROSITE" id="PS50109">
    <property type="entry name" value="HIS_KIN"/>
    <property type="match status" value="1"/>
</dbReference>
<dbReference type="EC" id="2.7.13.3" evidence="2"/>
<feature type="domain" description="Histidine kinase" evidence="9">
    <location>
        <begin position="164"/>
        <end position="365"/>
    </location>
</feature>
<dbReference type="InterPro" id="IPR003594">
    <property type="entry name" value="HATPase_dom"/>
</dbReference>
<evidence type="ECO:0000256" key="4">
    <source>
        <dbReference type="ARBA" id="ARBA00022741"/>
    </source>
</evidence>
<keyword evidence="8" id="KW-1133">Transmembrane helix</keyword>
<accession>A0A5D5AKL2</accession>
<dbReference type="SMART" id="SM00387">
    <property type="entry name" value="HATPase_c"/>
    <property type="match status" value="1"/>
</dbReference>
<dbReference type="PANTHER" id="PTHR44936:SF10">
    <property type="entry name" value="SENSOR PROTEIN RSTB"/>
    <property type="match status" value="1"/>
</dbReference>
<dbReference type="RefSeq" id="WP_149081129.1">
    <property type="nucleotide sequence ID" value="NZ_VTAW01000009.1"/>
</dbReference>
<reference evidence="10 11" key="1">
    <citation type="submission" date="2019-08" db="EMBL/GenBank/DDBJ databases">
        <title>Archaea genome.</title>
        <authorList>
            <person name="Kajale S."/>
            <person name="Shouche Y."/>
            <person name="Deshpande N."/>
            <person name="Sharma A."/>
        </authorList>
    </citation>
    <scope>NUCLEOTIDE SEQUENCE [LARGE SCALE GENOMIC DNA]</scope>
    <source>
        <strain evidence="10 11">ESP3B_9</strain>
    </source>
</reference>
<dbReference type="Proteomes" id="UP000324104">
    <property type="component" value="Unassembled WGS sequence"/>
</dbReference>
<evidence type="ECO:0000256" key="3">
    <source>
        <dbReference type="ARBA" id="ARBA00022679"/>
    </source>
</evidence>
<sequence length="394" mass="42267">MIGEPPTRRTIDHRFPYAVSAFGGLSGVVLLSWLVAFRSTLGVEGALGAGTIALLTLGLLWGGWRLERSALGPDRYGRIAGWCLAGPLVLLLVGALALGLFTPVDRFRAVVWVHVVVTAGAFGGVAVGVHEARAIRREADAAANAAHTDRLAHERELLRYLNDLLRHEVLNSVQIVRGHATMLLDGSRDDRTRTRLEAISQESDALTAVVEDVRLLLDANECPDRLSTVDLAELLEATVSAARDEHAHAEIDTSLPDTAVVVGNDGIERIFENLLENAIVHNDSERPHVDLSVETTPEAATVAVSDDGPGIPEQWRGSLFDRKSRNHGLGLYLVRILADRYGGSVELAETGPAGTTVVVTLPRPPVSADRDESTTTGEAALEGRRIDESAVEGP</sequence>
<evidence type="ECO:0000256" key="2">
    <source>
        <dbReference type="ARBA" id="ARBA00012438"/>
    </source>
</evidence>
<evidence type="ECO:0000256" key="6">
    <source>
        <dbReference type="ARBA" id="ARBA00022840"/>
    </source>
</evidence>
<keyword evidence="11" id="KW-1185">Reference proteome</keyword>
<keyword evidence="4" id="KW-0547">Nucleotide-binding</keyword>
<feature type="transmembrane region" description="Helical" evidence="8">
    <location>
        <begin position="47"/>
        <end position="67"/>
    </location>
</feature>
<dbReference type="GO" id="GO:0005524">
    <property type="term" value="F:ATP binding"/>
    <property type="evidence" value="ECO:0007669"/>
    <property type="project" value="UniProtKB-KW"/>
</dbReference>
<organism evidence="10 11">
    <name type="scientific">Natrialba swarupiae</name>
    <dbReference type="NCBI Taxonomy" id="2448032"/>
    <lineage>
        <taxon>Archaea</taxon>
        <taxon>Methanobacteriati</taxon>
        <taxon>Methanobacteriota</taxon>
        <taxon>Stenosarchaea group</taxon>
        <taxon>Halobacteria</taxon>
        <taxon>Halobacteriales</taxon>
        <taxon>Natrialbaceae</taxon>
        <taxon>Natrialba</taxon>
    </lineage>
</organism>
<evidence type="ECO:0000259" key="9">
    <source>
        <dbReference type="PROSITE" id="PS50109"/>
    </source>
</evidence>